<proteinExistence type="predicted"/>
<dbReference type="InterPro" id="IPR019587">
    <property type="entry name" value="Polyketide_cyclase/dehydratase"/>
</dbReference>
<dbReference type="RefSeq" id="WP_269924945.1">
    <property type="nucleotide sequence ID" value="NZ_JAMKBJ010000001.1"/>
</dbReference>
<name>A0A9X3LDB2_9BACL</name>
<dbReference type="CDD" id="cd07812">
    <property type="entry name" value="SRPBCC"/>
    <property type="match status" value="1"/>
</dbReference>
<dbReference type="Proteomes" id="UP001152173">
    <property type="component" value="Unassembled WGS sequence"/>
</dbReference>
<dbReference type="EMBL" id="JAMKBJ010000001">
    <property type="protein sequence ID" value="MCZ8535841.1"/>
    <property type="molecule type" value="Genomic_DNA"/>
</dbReference>
<dbReference type="InterPro" id="IPR023393">
    <property type="entry name" value="START-like_dom_sf"/>
</dbReference>
<gene>
    <name evidence="1" type="ORF">M9R32_01395</name>
</gene>
<protein>
    <submittedName>
        <fullName evidence="1">SRPBCC family protein</fullName>
    </submittedName>
</protein>
<keyword evidence="2" id="KW-1185">Reference proteome</keyword>
<evidence type="ECO:0000313" key="2">
    <source>
        <dbReference type="Proteomes" id="UP001152173"/>
    </source>
</evidence>
<accession>A0A9X3LDB2</accession>
<organism evidence="1 2">
    <name type="scientific">Paenisporosarcina quisquiliarum</name>
    <dbReference type="NCBI Taxonomy" id="365346"/>
    <lineage>
        <taxon>Bacteria</taxon>
        <taxon>Bacillati</taxon>
        <taxon>Bacillota</taxon>
        <taxon>Bacilli</taxon>
        <taxon>Bacillales</taxon>
        <taxon>Caryophanaceae</taxon>
        <taxon>Paenisporosarcina</taxon>
    </lineage>
</organism>
<sequence>MKQWTKSIVIEAPIETVWQYLDGDLEKMQQIMPNVVSNTPVQITEEVVGSVFRQEYREGKRVEAYDVHVTEYKNTPTEKHMKVAFTLAKLFDITAKYEVESLTDAKTKFVYTATNKPLKWFIKLFLVFANDKVVVKFVERVKQVAESNRA</sequence>
<evidence type="ECO:0000313" key="1">
    <source>
        <dbReference type="EMBL" id="MCZ8535841.1"/>
    </source>
</evidence>
<comment type="caution">
    <text evidence="1">The sequence shown here is derived from an EMBL/GenBank/DDBJ whole genome shotgun (WGS) entry which is preliminary data.</text>
</comment>
<dbReference type="Gene3D" id="3.30.530.20">
    <property type="match status" value="1"/>
</dbReference>
<dbReference type="AlphaFoldDB" id="A0A9X3LDB2"/>
<dbReference type="SUPFAM" id="SSF55961">
    <property type="entry name" value="Bet v1-like"/>
    <property type="match status" value="1"/>
</dbReference>
<reference evidence="1" key="1">
    <citation type="submission" date="2022-05" db="EMBL/GenBank/DDBJ databases">
        <authorList>
            <person name="Colautti A."/>
            <person name="Iacumin L."/>
        </authorList>
    </citation>
    <scope>NUCLEOTIDE SEQUENCE</scope>
    <source>
        <strain evidence="1">SK 55</strain>
    </source>
</reference>
<dbReference type="Pfam" id="PF10604">
    <property type="entry name" value="Polyketide_cyc2"/>
    <property type="match status" value="1"/>
</dbReference>